<protein>
    <recommendedName>
        <fullName evidence="1">AMP-dependent synthetase/ligase domain-containing protein</fullName>
    </recommendedName>
</protein>
<accession>A0A1Y5F8U0</accession>
<dbReference type="NCBIfam" id="NF006754">
    <property type="entry name" value="PRK09274.1"/>
    <property type="match status" value="1"/>
</dbReference>
<sequence>MNIAQLLVERAKEYPNKLALKAPLKATKNGEYTYESLTFLELLERSQSFALGLSQMGLKKGDKTLVFVRPGLDFPAITFALFHLGIIPVFIDPGMGKKNLLHSIKQVKPKALIGVPEVHFLRLFYRKSFSSITHFITTSNFTWGKMKSLNEFKSLTPKHIETKNHPDELAAILFTSGGTGIPKGVEYSHKIFSTQTRMLKEMFNLTHDDVDLPGFPLFALFTIAMGMTSCIPDMNPSKPGLADPKKLVQNILDNKATFVAGSPAIWERVAKYCTEQNISLPSVKYLVMFGAPVSTEIHLQFSKVLTNGTTYTPYGATESLPVANISGRYLLQNTVNDSKIGKGTCVGKPVKGVEVKIIEITDEVIANVTDLKEVANGTIGEIIIKGDIVTKNYFEMSEKTKEAKIYGEGYLWHRIGDLGYIDESGYLWFCGRKIHRVQTGEQMMSSIPCEAIFNEHPSVKRSALIGIKKTQSGYEKAGLVVELNKKVKNKQELKDQLLALGKVHSHTRCIEQIWFHDSFPVDVRHNIKIDRIKLRDLASNGSLK</sequence>
<reference evidence="3" key="1">
    <citation type="journal article" date="2017" name="Proc. Natl. Acad. Sci. U.S.A.">
        <title>Simulation of Deepwater Horizon oil plume reveals substrate specialization within a complex community of hydrocarbon-degraders.</title>
        <authorList>
            <person name="Hu P."/>
            <person name="Dubinsky E.A."/>
            <person name="Probst A.J."/>
            <person name="Wang J."/>
            <person name="Sieber C.M.K."/>
            <person name="Tom L.M."/>
            <person name="Gardinali P."/>
            <person name="Banfield J.F."/>
            <person name="Atlas R.M."/>
            <person name="Andersen G.L."/>
        </authorList>
    </citation>
    <scope>NUCLEOTIDE SEQUENCE [LARGE SCALE GENOMIC DNA]</scope>
</reference>
<dbReference type="Pfam" id="PF00501">
    <property type="entry name" value="AMP-binding"/>
    <property type="match status" value="1"/>
</dbReference>
<dbReference type="PANTHER" id="PTHR43767">
    <property type="entry name" value="LONG-CHAIN-FATTY-ACID--COA LIGASE"/>
    <property type="match status" value="1"/>
</dbReference>
<dbReference type="Gene3D" id="3.40.50.12780">
    <property type="entry name" value="N-terminal domain of ligase-like"/>
    <property type="match status" value="1"/>
</dbReference>
<name>A0A1Y5F8U0_9BACT</name>
<comment type="caution">
    <text evidence="2">The sequence shown here is derived from an EMBL/GenBank/DDBJ whole genome shotgun (WGS) entry which is preliminary data.</text>
</comment>
<gene>
    <name evidence="2" type="ORF">A9Q84_12680</name>
</gene>
<feature type="domain" description="AMP-dependent synthetase/ligase" evidence="1">
    <location>
        <begin position="9"/>
        <end position="394"/>
    </location>
</feature>
<dbReference type="InterPro" id="IPR045851">
    <property type="entry name" value="AMP-bd_C_sf"/>
</dbReference>
<dbReference type="GO" id="GO:0016878">
    <property type="term" value="F:acid-thiol ligase activity"/>
    <property type="evidence" value="ECO:0007669"/>
    <property type="project" value="UniProtKB-ARBA"/>
</dbReference>
<evidence type="ECO:0000259" key="1">
    <source>
        <dbReference type="Pfam" id="PF00501"/>
    </source>
</evidence>
<dbReference type="InterPro" id="IPR050237">
    <property type="entry name" value="ATP-dep_AMP-bd_enzyme"/>
</dbReference>
<dbReference type="AlphaFoldDB" id="A0A1Y5F8U0"/>
<dbReference type="Gene3D" id="3.30.300.30">
    <property type="match status" value="1"/>
</dbReference>
<evidence type="ECO:0000313" key="2">
    <source>
        <dbReference type="EMBL" id="OUR97175.1"/>
    </source>
</evidence>
<proteinExistence type="predicted"/>
<organism evidence="2 3">
    <name type="scientific">Halobacteriovorax marinus</name>
    <dbReference type="NCBI Taxonomy" id="97084"/>
    <lineage>
        <taxon>Bacteria</taxon>
        <taxon>Pseudomonadati</taxon>
        <taxon>Bdellovibrionota</taxon>
        <taxon>Bacteriovoracia</taxon>
        <taxon>Bacteriovoracales</taxon>
        <taxon>Halobacteriovoraceae</taxon>
        <taxon>Halobacteriovorax</taxon>
    </lineage>
</organism>
<evidence type="ECO:0000313" key="3">
    <source>
        <dbReference type="Proteomes" id="UP000196531"/>
    </source>
</evidence>
<dbReference type="Proteomes" id="UP000196531">
    <property type="component" value="Unassembled WGS sequence"/>
</dbReference>
<dbReference type="InterPro" id="IPR042099">
    <property type="entry name" value="ANL_N_sf"/>
</dbReference>
<dbReference type="InterPro" id="IPR000873">
    <property type="entry name" value="AMP-dep_synth/lig_dom"/>
</dbReference>
<dbReference type="EMBL" id="MAAO01000006">
    <property type="protein sequence ID" value="OUR97175.1"/>
    <property type="molecule type" value="Genomic_DNA"/>
</dbReference>
<dbReference type="SUPFAM" id="SSF56801">
    <property type="entry name" value="Acetyl-CoA synthetase-like"/>
    <property type="match status" value="1"/>
</dbReference>
<dbReference type="PANTHER" id="PTHR43767:SF1">
    <property type="entry name" value="NONRIBOSOMAL PEPTIDE SYNTHASE PES1 (EUROFUNG)-RELATED"/>
    <property type="match status" value="1"/>
</dbReference>